<dbReference type="Gene3D" id="3.10.450.50">
    <property type="match status" value="1"/>
</dbReference>
<name>A0ABV3HJG7_9ACTN</name>
<dbReference type="Proteomes" id="UP001552427">
    <property type="component" value="Unassembled WGS sequence"/>
</dbReference>
<accession>A0ABV3HJG7</accession>
<evidence type="ECO:0000313" key="3">
    <source>
        <dbReference type="Proteomes" id="UP001552427"/>
    </source>
</evidence>
<reference evidence="2 3" key="1">
    <citation type="submission" date="2024-06" db="EMBL/GenBank/DDBJ databases">
        <title>The Natural Products Discovery Center: Release of the First 8490 Sequenced Strains for Exploring Actinobacteria Biosynthetic Diversity.</title>
        <authorList>
            <person name="Kalkreuter E."/>
            <person name="Kautsar S.A."/>
            <person name="Yang D."/>
            <person name="Bader C.D."/>
            <person name="Teijaro C.N."/>
            <person name="Fluegel L."/>
            <person name="Davis C.M."/>
            <person name="Simpson J.R."/>
            <person name="Lauterbach L."/>
            <person name="Steele A.D."/>
            <person name="Gui C."/>
            <person name="Meng S."/>
            <person name="Li G."/>
            <person name="Viehrig K."/>
            <person name="Ye F."/>
            <person name="Su P."/>
            <person name="Kiefer A.F."/>
            <person name="Nichols A."/>
            <person name="Cepeda A.J."/>
            <person name="Yan W."/>
            <person name="Fan B."/>
            <person name="Jiang Y."/>
            <person name="Adhikari A."/>
            <person name="Zheng C.-J."/>
            <person name="Schuster L."/>
            <person name="Cowan T.M."/>
            <person name="Smanski M.J."/>
            <person name="Chevrette M.G."/>
            <person name="De Carvalho L.P.S."/>
            <person name="Shen B."/>
        </authorList>
    </citation>
    <scope>NUCLEOTIDE SEQUENCE [LARGE SCALE GENOMIC DNA]</scope>
    <source>
        <strain evidence="2 3">NPDC049574</strain>
    </source>
</reference>
<dbReference type="InterPro" id="IPR032710">
    <property type="entry name" value="NTF2-like_dom_sf"/>
</dbReference>
<evidence type="ECO:0000313" key="2">
    <source>
        <dbReference type="EMBL" id="MEV4292693.1"/>
    </source>
</evidence>
<comment type="caution">
    <text evidence="2">The sequence shown here is derived from an EMBL/GenBank/DDBJ whole genome shotgun (WGS) entry which is preliminary data.</text>
</comment>
<sequence>MTLVQGAAAAIAAAIDDMYAAFVAGDRARFDSHLHPDVTTWETHLPGPLRTRAELDAYRDARDGSGRRPVMDTLAARDKRIDVWGEVGVARYVLVAEPHGAPAQHTRVTDVLRHTRGRWLIAHHHAELVSEP</sequence>
<dbReference type="RefSeq" id="WP_364463167.1">
    <property type="nucleotide sequence ID" value="NZ_JBFARM010000020.1"/>
</dbReference>
<proteinExistence type="predicted"/>
<feature type="domain" description="DUF4440" evidence="1">
    <location>
        <begin position="11"/>
        <end position="121"/>
    </location>
</feature>
<evidence type="ECO:0000259" key="1">
    <source>
        <dbReference type="Pfam" id="PF14534"/>
    </source>
</evidence>
<dbReference type="InterPro" id="IPR027843">
    <property type="entry name" value="DUF4440"/>
</dbReference>
<dbReference type="SUPFAM" id="SSF54427">
    <property type="entry name" value="NTF2-like"/>
    <property type="match status" value="1"/>
</dbReference>
<protein>
    <submittedName>
        <fullName evidence="2">Nuclear transport factor 2 family protein</fullName>
    </submittedName>
</protein>
<keyword evidence="3" id="KW-1185">Reference proteome</keyword>
<dbReference type="EMBL" id="JBFARM010000020">
    <property type="protein sequence ID" value="MEV4292693.1"/>
    <property type="molecule type" value="Genomic_DNA"/>
</dbReference>
<gene>
    <name evidence="2" type="ORF">AB0K40_44910</name>
</gene>
<organism evidence="2 3">
    <name type="scientific">Nonomuraea bangladeshensis</name>
    <dbReference type="NCBI Taxonomy" id="404385"/>
    <lineage>
        <taxon>Bacteria</taxon>
        <taxon>Bacillati</taxon>
        <taxon>Actinomycetota</taxon>
        <taxon>Actinomycetes</taxon>
        <taxon>Streptosporangiales</taxon>
        <taxon>Streptosporangiaceae</taxon>
        <taxon>Nonomuraea</taxon>
    </lineage>
</organism>
<dbReference type="Pfam" id="PF14534">
    <property type="entry name" value="DUF4440"/>
    <property type="match status" value="1"/>
</dbReference>